<organism evidence="2 3">
    <name type="scientific">Croceitalea marina</name>
    <dbReference type="NCBI Taxonomy" id="1775166"/>
    <lineage>
        <taxon>Bacteria</taxon>
        <taxon>Pseudomonadati</taxon>
        <taxon>Bacteroidota</taxon>
        <taxon>Flavobacteriia</taxon>
        <taxon>Flavobacteriales</taxon>
        <taxon>Flavobacteriaceae</taxon>
        <taxon>Croceitalea</taxon>
    </lineage>
</organism>
<dbReference type="InterPro" id="IPR012338">
    <property type="entry name" value="Beta-lactam/transpept-like"/>
</dbReference>
<dbReference type="Proteomes" id="UP001597526">
    <property type="component" value="Unassembled WGS sequence"/>
</dbReference>
<dbReference type="PROSITE" id="PS51257">
    <property type="entry name" value="PROKAR_LIPOPROTEIN"/>
    <property type="match status" value="1"/>
</dbReference>
<reference evidence="3" key="1">
    <citation type="journal article" date="2019" name="Int. J. Syst. Evol. Microbiol.">
        <title>The Global Catalogue of Microorganisms (GCM) 10K type strain sequencing project: providing services to taxonomists for standard genome sequencing and annotation.</title>
        <authorList>
            <consortium name="The Broad Institute Genomics Platform"/>
            <consortium name="The Broad Institute Genome Sequencing Center for Infectious Disease"/>
            <person name="Wu L."/>
            <person name="Ma J."/>
        </authorList>
    </citation>
    <scope>NUCLEOTIDE SEQUENCE [LARGE SCALE GENOMIC DNA]</scope>
    <source>
        <strain evidence="3">KCTC 52368</strain>
    </source>
</reference>
<dbReference type="Gene3D" id="3.40.710.10">
    <property type="entry name" value="DD-peptidase/beta-lactamase superfamily"/>
    <property type="match status" value="1"/>
</dbReference>
<dbReference type="InterPro" id="IPR001466">
    <property type="entry name" value="Beta-lactam-related"/>
</dbReference>
<dbReference type="SUPFAM" id="SSF56601">
    <property type="entry name" value="beta-lactamase/transpeptidase-like"/>
    <property type="match status" value="1"/>
</dbReference>
<evidence type="ECO:0000313" key="3">
    <source>
        <dbReference type="Proteomes" id="UP001597526"/>
    </source>
</evidence>
<dbReference type="GO" id="GO:0016787">
    <property type="term" value="F:hydrolase activity"/>
    <property type="evidence" value="ECO:0007669"/>
    <property type="project" value="UniProtKB-KW"/>
</dbReference>
<dbReference type="EC" id="3.-.-.-" evidence="2"/>
<proteinExistence type="predicted"/>
<keyword evidence="3" id="KW-1185">Reference proteome</keyword>
<gene>
    <name evidence="2" type="ORF">ACFSQJ_17280</name>
</gene>
<dbReference type="EMBL" id="JBHULB010000081">
    <property type="protein sequence ID" value="MFD2588683.1"/>
    <property type="molecule type" value="Genomic_DNA"/>
</dbReference>
<sequence length="497" mass="57088">MLKANFFLLTLIVLIILGCNYLSKTEQENITKEDIYKSFVQSVNTKDSVQIKRQILAHWSDTLIGKNDRWLETDINYWLAANKEFGPLEFVSFGKDTFNQNEVAWFKGKISRDWIGLEFDFSKQNKITGTNVLRSCIPSKTKFNETKPTNQKYSQLLKEYFIEMEKSDLFSGMVLVAKGDTILYEGYHGFADKEKKEPIDSNNRMVIASTTKMFTAIAIARLVAQKKMNLQTTVSSYLKDFPKEIGNKITLANLLTHTSGIELDDMDGFTQEIKKARNVNEFYEINLKYLPKLSNFQSFSPLTQMNYSNENFDILGRLIEQVSGQDFYEYLEQHLFKPMSMDNTKPLDMNTNNLKLVKNYQLNRSKQGSLDNGFRDQVPHSNLSFSRPAGSFYSTTRDLYAFMRGLNNGTLINHDIKKEFVSKQVENLNIDIYKSWYGYGFYVNQRNGLLNYGHAGGMPGASSRCEYYPNSNIYIIVISNYNGAANLAANYISSLIK</sequence>
<keyword evidence="2" id="KW-0378">Hydrolase</keyword>
<dbReference type="PANTHER" id="PTHR46825">
    <property type="entry name" value="D-ALANYL-D-ALANINE-CARBOXYPEPTIDASE/ENDOPEPTIDASE AMPH"/>
    <property type="match status" value="1"/>
</dbReference>
<evidence type="ECO:0000313" key="2">
    <source>
        <dbReference type="EMBL" id="MFD2588683.1"/>
    </source>
</evidence>
<dbReference type="Pfam" id="PF00144">
    <property type="entry name" value="Beta-lactamase"/>
    <property type="match status" value="1"/>
</dbReference>
<name>A0ABW5N375_9FLAO</name>
<dbReference type="InterPro" id="IPR050491">
    <property type="entry name" value="AmpC-like"/>
</dbReference>
<protein>
    <submittedName>
        <fullName evidence="2">Serine hydrolase domain-containing protein</fullName>
        <ecNumber evidence="2">3.-.-.-</ecNumber>
    </submittedName>
</protein>
<accession>A0ABW5N375</accession>
<dbReference type="RefSeq" id="WP_377768174.1">
    <property type="nucleotide sequence ID" value="NZ_JBHULB010000081.1"/>
</dbReference>
<comment type="caution">
    <text evidence="2">The sequence shown here is derived from an EMBL/GenBank/DDBJ whole genome shotgun (WGS) entry which is preliminary data.</text>
</comment>
<evidence type="ECO:0000259" key="1">
    <source>
        <dbReference type="Pfam" id="PF00144"/>
    </source>
</evidence>
<feature type="domain" description="Beta-lactamase-related" evidence="1">
    <location>
        <begin position="169"/>
        <end position="484"/>
    </location>
</feature>
<dbReference type="PANTHER" id="PTHR46825:SF9">
    <property type="entry name" value="BETA-LACTAMASE-RELATED DOMAIN-CONTAINING PROTEIN"/>
    <property type="match status" value="1"/>
</dbReference>